<proteinExistence type="predicted"/>
<evidence type="ECO:0000313" key="2">
    <source>
        <dbReference type="EMBL" id="RBW50295.1"/>
    </source>
</evidence>
<dbReference type="Proteomes" id="UP000252706">
    <property type="component" value="Unassembled WGS sequence"/>
</dbReference>
<organism evidence="2 3">
    <name type="scientific">Phaeobacter gallaeciensis</name>
    <dbReference type="NCBI Taxonomy" id="60890"/>
    <lineage>
        <taxon>Bacteria</taxon>
        <taxon>Pseudomonadati</taxon>
        <taxon>Pseudomonadota</taxon>
        <taxon>Alphaproteobacteria</taxon>
        <taxon>Rhodobacterales</taxon>
        <taxon>Roseobacteraceae</taxon>
        <taxon>Phaeobacter</taxon>
    </lineage>
</organism>
<dbReference type="RefSeq" id="WP_113825741.1">
    <property type="nucleotide sequence ID" value="NZ_QOCE01000052.1"/>
</dbReference>
<dbReference type="AlphaFoldDB" id="A0A366WJX7"/>
<evidence type="ECO:0000313" key="3">
    <source>
        <dbReference type="Proteomes" id="UP000252706"/>
    </source>
</evidence>
<dbReference type="OrthoDB" id="5911853at2"/>
<feature type="compositionally biased region" description="Polar residues" evidence="1">
    <location>
        <begin position="1038"/>
        <end position="1051"/>
    </location>
</feature>
<comment type="caution">
    <text evidence="2">The sequence shown here is derived from an EMBL/GenBank/DDBJ whole genome shotgun (WGS) entry which is preliminary data.</text>
</comment>
<feature type="region of interest" description="Disordered" evidence="1">
    <location>
        <begin position="1027"/>
        <end position="1058"/>
    </location>
</feature>
<protein>
    <submittedName>
        <fullName evidence="2">Uncharacterized protein</fullName>
    </submittedName>
</protein>
<dbReference type="EMBL" id="QOCE01000052">
    <property type="protein sequence ID" value="RBW50295.1"/>
    <property type="molecule type" value="Genomic_DNA"/>
</dbReference>
<evidence type="ECO:0000256" key="1">
    <source>
        <dbReference type="SAM" id="MobiDB-lite"/>
    </source>
</evidence>
<reference evidence="2 3" key="1">
    <citation type="submission" date="2018-07" db="EMBL/GenBank/DDBJ databases">
        <title>Modular assembly of carbohydrate-degrading microbial communities in the ocean.</title>
        <authorList>
            <person name="Enke T.N."/>
            <person name="Datta M.S."/>
            <person name="Schwartzman J.A."/>
            <person name="Cermak N."/>
            <person name="Schmitz D.A."/>
            <person name="Barrere J."/>
            <person name="Cordero O.X."/>
        </authorList>
    </citation>
    <scope>NUCLEOTIDE SEQUENCE [LARGE SCALE GENOMIC DNA]</scope>
    <source>
        <strain evidence="2 3">C3M10</strain>
    </source>
</reference>
<sequence>MIRKRLYRLKTVLLRKLQYGGPLRLSKLLIRYKQYKLAGYVLYLPGRYNKNCLRTLKLKKAAYEGQGDFARASEYQARRLRLLMAEPIKDKNYDALLALMAEMERTTRAAPFKAGQLIARQMVSDPGRRRVLGAALRTQKNFKDSAYLIHIITLCRAMKGAYRPAARMAVKELANPHDAPELLQARRTKILQGSWRVVDLIARESMDWANESGDYDSFLTEATNKKKPAKGVDETTEEAVAAKEKEALSRMQSFKELTLQGRLRDKYLKICDEEFADATTLRAKIKAAQDMVRASVRHVPDYSSSYELARTRLTGMNAELEALFDDTTPRTVAQNTEMVLGLCDYLLLARRLGMEAEKTKILQRMEALSEQPDMLAVLWPVPAMIARDVSQAQLAGRIMARLEVGKPKINRDMQNYFRWAMITREYEKANAFYKALPKNLLRRSGLLYYANILQRQGQFKEALDLVRDVYGQLLSNPSTVNAYSSHSLIKRVGELRFLIETAKHFQSVPQPQNPKGVILIAPRNIDQLRRNPLMVLVEFKRKGWAVVPIVEGFLPRELTGIEEIDVMNGAINPNICLSDDAIEAMPEIEDFVFEPENATLRWGPIDLGHSLWEDAAINRRRYTIHWQCPELQNYLGGLADWTRAEGRVLQYARQKNAELNLPTGCISLFSYRLPDSLLRFFCEEHGDPEQFFCLQAANGYQNYFTNFSTNVSQRFVLRNVTKHPEVRSGSFPIPEYFENYYERRKPHISEIMERFIGVTKVKRSTEGTSGRPPEAEALDARIRAWQAKGGKIACAFGKVVCDSGVPYDGGPAHQSMKDWLNHCIRAVQGSNTLLLIKPHPHELNNQIATFPTEYFRELIEEPLGENAIFMGHRWFDMHDMQDRMDMGLVYNGTTAIELGIMGIPCVLASHFAPIDYPIGHAAPKDRADFEAYVRFEKPLQVATDLRERAAVWLDYMANEEFTQAYRFHTRPVTNKVLYPPYWFSDDVQKHVEAPDAAVVELAGRALGERFEPGFPVVQKVESKPHIHIPGAAAPSPLETETASRGSDTTILAKTHIRH</sequence>
<gene>
    <name evidence="2" type="ORF">DS909_22005</name>
</gene>
<name>A0A366WJX7_9RHOB</name>
<accession>A0A366WJX7</accession>